<evidence type="ECO:0000259" key="4">
    <source>
        <dbReference type="Pfam" id="PF13193"/>
    </source>
</evidence>
<dbReference type="AlphaFoldDB" id="A0A6N1X463"/>
<dbReference type="EMBL" id="CP054840">
    <property type="protein sequence ID" value="QKV52686.1"/>
    <property type="molecule type" value="Genomic_DNA"/>
</dbReference>
<evidence type="ECO:0000313" key="6">
    <source>
        <dbReference type="Proteomes" id="UP000509579"/>
    </source>
</evidence>
<proteinExistence type="inferred from homology"/>
<dbReference type="Gene3D" id="3.30.300.30">
    <property type="match status" value="1"/>
</dbReference>
<dbReference type="KEGG" id="aant:HUK68_07135"/>
<dbReference type="PANTHER" id="PTHR43201">
    <property type="entry name" value="ACYL-COA SYNTHETASE"/>
    <property type="match status" value="1"/>
</dbReference>
<protein>
    <submittedName>
        <fullName evidence="5">AMP-binding protein</fullName>
    </submittedName>
</protein>
<dbReference type="RefSeq" id="WP_175503565.1">
    <property type="nucleotide sequence ID" value="NZ_CP054840.1"/>
</dbReference>
<dbReference type="PROSITE" id="PS00455">
    <property type="entry name" value="AMP_BINDING"/>
    <property type="match status" value="1"/>
</dbReference>
<evidence type="ECO:0000256" key="2">
    <source>
        <dbReference type="ARBA" id="ARBA00022598"/>
    </source>
</evidence>
<dbReference type="Pfam" id="PF00501">
    <property type="entry name" value="AMP-binding"/>
    <property type="match status" value="1"/>
</dbReference>
<keyword evidence="2" id="KW-0436">Ligase</keyword>
<sequence length="544" mass="60291">MIAIHDDSSIGDVFFEAARAYAGNSLLAVPANPARSYHPQGCEIRYADAAAQVKQLMHDYRQAGYGLGHRVGLLLESRPEHMLHKLALNALGVCCVPVNPDYRAGEFAYLIDHARLDLLLVLQSHLPAAEAALRESRHRPEVMVWEQWAQGVARAPRPAQPGQPGPDTPASILYTSGTTGRPKGCVLSHRYELAAGQAYATRGGLAHIREGVERLYNPLPLFHVNASILSFYCMLLTGGCQVQTDRFQPSRWWQEVRETRATIVHYLGVVIQLLLLQPPSPADREHCVRFGFGAGVEPQLHAAFEERFGFPLLELWGMTEMVRIMVDCHAPRQVGTRAFGRAVEGVQARAVDDLDQDVPDGTPGELVIRHSAQTPRKDFFSEYLDDPQATESAWRNGWFHTGDVVVRDAGGMFHFVDRRKNIIRRSGENIAAAEVEAQLLTHPLIEQAAVMAVADEVREEEVLACIVLRAGVPADDARAALARDIFQHCHQALAYYKAPGWIWFTPQIPTTGTQKIQKHAIFARGADPRQAAGMVDLRGMKKRG</sequence>
<dbReference type="PANTHER" id="PTHR43201:SF5">
    <property type="entry name" value="MEDIUM-CHAIN ACYL-COA LIGASE ACSF2, MITOCHONDRIAL"/>
    <property type="match status" value="1"/>
</dbReference>
<reference evidence="5 6" key="1">
    <citation type="submission" date="2020-06" db="EMBL/GenBank/DDBJ databases">
        <title>Acidovorax antarctica sp. nov., isolated from Corinth ice sheet soil, Antarctic Fields Peninsula.</title>
        <authorList>
            <person name="Xu Q."/>
            <person name="Peng F."/>
        </authorList>
    </citation>
    <scope>NUCLEOTIDE SEQUENCE [LARGE SCALE GENOMIC DNA]</scope>
    <source>
        <strain evidence="5 6">16-35-5</strain>
    </source>
</reference>
<name>A0A6N1X463_9BURK</name>
<comment type="similarity">
    <text evidence="1">Belongs to the ATP-dependent AMP-binding enzyme family.</text>
</comment>
<dbReference type="SUPFAM" id="SSF56801">
    <property type="entry name" value="Acetyl-CoA synthetase-like"/>
    <property type="match status" value="1"/>
</dbReference>
<dbReference type="GO" id="GO:0006631">
    <property type="term" value="P:fatty acid metabolic process"/>
    <property type="evidence" value="ECO:0007669"/>
    <property type="project" value="TreeGrafter"/>
</dbReference>
<dbReference type="GO" id="GO:0031956">
    <property type="term" value="F:medium-chain fatty acid-CoA ligase activity"/>
    <property type="evidence" value="ECO:0007669"/>
    <property type="project" value="TreeGrafter"/>
</dbReference>
<dbReference type="Proteomes" id="UP000509579">
    <property type="component" value="Chromosome"/>
</dbReference>
<feature type="domain" description="AMP-dependent synthetase/ligase" evidence="3">
    <location>
        <begin position="40"/>
        <end position="371"/>
    </location>
</feature>
<dbReference type="Gene3D" id="3.40.50.12780">
    <property type="entry name" value="N-terminal domain of ligase-like"/>
    <property type="match status" value="1"/>
</dbReference>
<evidence type="ECO:0000313" key="5">
    <source>
        <dbReference type="EMBL" id="QKV52686.1"/>
    </source>
</evidence>
<organism evidence="5 6">
    <name type="scientific">Comamonas antarctica</name>
    <dbReference type="NCBI Taxonomy" id="2743470"/>
    <lineage>
        <taxon>Bacteria</taxon>
        <taxon>Pseudomonadati</taxon>
        <taxon>Pseudomonadota</taxon>
        <taxon>Betaproteobacteria</taxon>
        <taxon>Burkholderiales</taxon>
        <taxon>Comamonadaceae</taxon>
        <taxon>Comamonas</taxon>
    </lineage>
</organism>
<dbReference type="InterPro" id="IPR020845">
    <property type="entry name" value="AMP-binding_CS"/>
</dbReference>
<dbReference type="InterPro" id="IPR000873">
    <property type="entry name" value="AMP-dep_synth/lig_dom"/>
</dbReference>
<dbReference type="Pfam" id="PF13193">
    <property type="entry name" value="AMP-binding_C"/>
    <property type="match status" value="1"/>
</dbReference>
<dbReference type="InterPro" id="IPR025110">
    <property type="entry name" value="AMP-bd_C"/>
</dbReference>
<gene>
    <name evidence="5" type="ORF">HUK68_07135</name>
</gene>
<feature type="domain" description="AMP-binding enzyme C-terminal" evidence="4">
    <location>
        <begin position="434"/>
        <end position="515"/>
    </location>
</feature>
<evidence type="ECO:0000256" key="1">
    <source>
        <dbReference type="ARBA" id="ARBA00006432"/>
    </source>
</evidence>
<dbReference type="InterPro" id="IPR042099">
    <property type="entry name" value="ANL_N_sf"/>
</dbReference>
<dbReference type="InterPro" id="IPR045851">
    <property type="entry name" value="AMP-bd_C_sf"/>
</dbReference>
<accession>A0A6N1X463</accession>
<keyword evidence="6" id="KW-1185">Reference proteome</keyword>
<evidence type="ECO:0000259" key="3">
    <source>
        <dbReference type="Pfam" id="PF00501"/>
    </source>
</evidence>